<evidence type="ECO:0000256" key="2">
    <source>
        <dbReference type="ARBA" id="ARBA00044876"/>
    </source>
</evidence>
<evidence type="ECO:0000256" key="4">
    <source>
        <dbReference type="ARBA" id="ARBA00044881"/>
    </source>
</evidence>
<evidence type="ECO:0000313" key="23">
    <source>
        <dbReference type="Proteomes" id="UP000807469"/>
    </source>
</evidence>
<evidence type="ECO:0000256" key="6">
    <source>
        <dbReference type="ARBA" id="ARBA00044891"/>
    </source>
</evidence>
<feature type="transmembrane region" description="Helical" evidence="20">
    <location>
        <begin position="217"/>
        <end position="239"/>
    </location>
</feature>
<dbReference type="Proteomes" id="UP000807469">
    <property type="component" value="Unassembled WGS sequence"/>
</dbReference>
<dbReference type="PANTHER" id="PTHR23512:SF12">
    <property type="entry name" value="TRANSPORTER, PUTATIVE (AFU_ORTHOLOGUE AFUA_4G00260)-RELATED"/>
    <property type="match status" value="1"/>
</dbReference>
<feature type="transmembrane region" description="Helical" evidence="20">
    <location>
        <begin position="156"/>
        <end position="175"/>
    </location>
</feature>
<comment type="catalytic activity">
    <reaction evidence="10">
        <text>L-lysyl-L-lysine(out) = L-lysyl-L-lysine(in)</text>
        <dbReference type="Rhea" id="RHEA:79403"/>
        <dbReference type="ChEBI" id="CHEBI:229956"/>
    </reaction>
</comment>
<keyword evidence="20" id="KW-1133">Transmembrane helix</keyword>
<proteinExistence type="predicted"/>
<dbReference type="Pfam" id="PF07690">
    <property type="entry name" value="MFS_1"/>
    <property type="match status" value="1"/>
</dbReference>
<dbReference type="EMBL" id="MU155179">
    <property type="protein sequence ID" value="KAF9481407.1"/>
    <property type="molecule type" value="Genomic_DNA"/>
</dbReference>
<keyword evidence="23" id="KW-1185">Reference proteome</keyword>
<comment type="caution">
    <text evidence="22">The sequence shown here is derived from an EMBL/GenBank/DDBJ whole genome shotgun (WGS) entry which is preliminary data.</text>
</comment>
<comment type="catalytic activity">
    <reaction evidence="5">
        <text>L-alpha-aminoacyl-L-histidine(out) = L-alpha-aminoacyl-L-histidine(in)</text>
        <dbReference type="Rhea" id="RHEA:79375"/>
        <dbReference type="ChEBI" id="CHEBI:229967"/>
    </reaction>
</comment>
<evidence type="ECO:0000256" key="14">
    <source>
        <dbReference type="ARBA" id="ARBA00044924"/>
    </source>
</evidence>
<protein>
    <recommendedName>
        <fullName evidence="15">Lysosomal dipeptide transporter MFSD1</fullName>
    </recommendedName>
    <alternativeName>
        <fullName evidence="16">Major facilitator superfamily domain-containing protein 1</fullName>
    </alternativeName>
</protein>
<evidence type="ECO:0000256" key="9">
    <source>
        <dbReference type="ARBA" id="ARBA00044899"/>
    </source>
</evidence>
<evidence type="ECO:0000256" key="11">
    <source>
        <dbReference type="ARBA" id="ARBA00044903"/>
    </source>
</evidence>
<evidence type="ECO:0000256" key="1">
    <source>
        <dbReference type="ARBA" id="ARBA00004141"/>
    </source>
</evidence>
<evidence type="ECO:0000256" key="12">
    <source>
        <dbReference type="ARBA" id="ARBA00044912"/>
    </source>
</evidence>
<feature type="transmembrane region" description="Helical" evidence="20">
    <location>
        <begin position="587"/>
        <end position="610"/>
    </location>
</feature>
<comment type="catalytic activity">
    <reaction evidence="11">
        <text>L-arginyl-glycine(out) = L-arginyl-glycine(in)</text>
        <dbReference type="Rhea" id="RHEA:79391"/>
        <dbReference type="ChEBI" id="CHEBI:229955"/>
    </reaction>
</comment>
<feature type="transmembrane region" description="Helical" evidence="20">
    <location>
        <begin position="393"/>
        <end position="414"/>
    </location>
</feature>
<feature type="domain" description="Major facilitator superfamily (MFS) profile" evidence="21">
    <location>
        <begin position="92"/>
        <end position="522"/>
    </location>
</feature>
<dbReference type="InterPro" id="IPR052187">
    <property type="entry name" value="MFSD1"/>
</dbReference>
<comment type="subcellular location">
    <subcellularLocation>
        <location evidence="1">Membrane</location>
        <topology evidence="1">Multi-pass membrane protein</topology>
    </subcellularLocation>
</comment>
<comment type="catalytic activity">
    <reaction evidence="4">
        <text>L-alpha-aminoacyl-L-arginine(out) = L-alpha-aminoacyl-L-arginine(in)</text>
        <dbReference type="Rhea" id="RHEA:79367"/>
        <dbReference type="ChEBI" id="CHEBI:229968"/>
    </reaction>
</comment>
<dbReference type="SUPFAM" id="SSF103473">
    <property type="entry name" value="MFS general substrate transporter"/>
    <property type="match status" value="1"/>
</dbReference>
<comment type="catalytic activity">
    <reaction evidence="13">
        <text>L-alanyl-L-lysine(out) = L-alanyl-L-lysine(in)</text>
        <dbReference type="Rhea" id="RHEA:79415"/>
        <dbReference type="ChEBI" id="CHEBI:192470"/>
    </reaction>
</comment>
<evidence type="ECO:0000256" key="10">
    <source>
        <dbReference type="ARBA" id="ARBA00044900"/>
    </source>
</evidence>
<feature type="transmembrane region" description="Helical" evidence="20">
    <location>
        <begin position="86"/>
        <end position="107"/>
    </location>
</feature>
<evidence type="ECO:0000256" key="20">
    <source>
        <dbReference type="SAM" id="Phobius"/>
    </source>
</evidence>
<comment type="function">
    <text evidence="17">Lysosomal dipeptide uniporter that selectively exports lysine, arginine or histidine-containing dipeptides with a net positive charge from the lysosome lumen into the cytosol. Could play a role in a specific type of protein O-glycosylation indirectly regulating macrophages migration and tissue invasion. Also essential for liver homeostasis.</text>
</comment>
<keyword evidence="20" id="KW-0812">Transmembrane</keyword>
<feature type="transmembrane region" description="Helical" evidence="20">
    <location>
        <begin position="327"/>
        <end position="347"/>
    </location>
</feature>
<accession>A0A9P5Z4K4</accession>
<sequence>MSADPPPNIGAQVLLKDTDDDDYLRAECDHLLQTSGRDSDSEHEQPAESGGLLGEESGEEDEDELLLHSRQTLSEAALKSRMRRAFFVRTLALLCACSLSVGSHYATNILGPLKSRLQREMGTSHTQFGLLLSAFSLNSTWTPLVGGILASRLGTTFTSILATGVILLGQIFLLCGDIWEDIRLMTLGLFIFGLGVSPLAVVQETIIVRFFKSHGLGVSMAFGLIAGKGASFVAARTSYPLTERFGPRAPFYVATSLASLSVIINLLYISLSKWLIDGAGAELEAPDINDEARRRVAINLTEAQALEKVAQKRKVHLRQITKLGDVFWAYMGLNLFCGMIWSPFDHLAANIIEHRYHMKEDDAANSAAYLLAGPIVLYPLCGFLVDYKKHRPIVIQLMLLSSSLTMFAYIWFALSPAWTKTPVPAIFSFAVGHGFSPLLLVVLVPKIVPSKYISTALGAHKSMEQTGSTLFQTLSGLLLDSKKPGEKPNETTFQYLLNTFVTLNVLQFGTILLLVLLQYHRLKRSHSRRSSFGGSEVRTSQIARRSEETPLLTGCHSQYLSSGTLDATIAEFRPDNHKRRSEIRRGVFMAVLCTTLVVSAWISFMLTAWYKLGQKRGEH</sequence>
<evidence type="ECO:0000256" key="15">
    <source>
        <dbReference type="ARBA" id="ARBA00044985"/>
    </source>
</evidence>
<feature type="transmembrane region" description="Helical" evidence="20">
    <location>
        <begin position="368"/>
        <end position="387"/>
    </location>
</feature>
<comment type="catalytic activity">
    <reaction evidence="7">
        <text>L-alpha-aminoacyl-L-lysine(out) = L-alpha-aminoacyl-L-lysine(in)</text>
        <dbReference type="Rhea" id="RHEA:79383"/>
        <dbReference type="ChEBI" id="CHEBI:229966"/>
    </reaction>
</comment>
<dbReference type="PANTHER" id="PTHR23512">
    <property type="entry name" value="MAJOR FACILITATOR SUPERFAMILY DOMAIN-CONTAINING PROTEIN 1"/>
    <property type="match status" value="1"/>
</dbReference>
<comment type="catalytic activity">
    <reaction evidence="8">
        <text>L-aspartyl-L-lysine(out) = L-aspartyl-L-lysine(in)</text>
        <dbReference type="Rhea" id="RHEA:79411"/>
        <dbReference type="ChEBI" id="CHEBI:229953"/>
    </reaction>
</comment>
<comment type="catalytic activity">
    <reaction evidence="9">
        <text>L-arginyl-L-alpha-amino acid(out) = L-arginyl-L-alpha-amino acid(in)</text>
        <dbReference type="Rhea" id="RHEA:79371"/>
        <dbReference type="ChEBI" id="CHEBI:84315"/>
    </reaction>
</comment>
<dbReference type="InterPro" id="IPR020846">
    <property type="entry name" value="MFS_dom"/>
</dbReference>
<comment type="catalytic activity">
    <reaction evidence="2">
        <text>L-lysyl-L-alanine(out) = L-lysyl-L-alanine(in)</text>
        <dbReference type="Rhea" id="RHEA:79399"/>
        <dbReference type="ChEBI" id="CHEBI:229954"/>
    </reaction>
</comment>
<evidence type="ECO:0000256" key="17">
    <source>
        <dbReference type="ARBA" id="ARBA00045709"/>
    </source>
</evidence>
<evidence type="ECO:0000313" key="22">
    <source>
        <dbReference type="EMBL" id="KAF9481407.1"/>
    </source>
</evidence>
<evidence type="ECO:0000256" key="7">
    <source>
        <dbReference type="ARBA" id="ARBA00044893"/>
    </source>
</evidence>
<dbReference type="Gene3D" id="1.20.1250.20">
    <property type="entry name" value="MFS general substrate transporter like domains"/>
    <property type="match status" value="1"/>
</dbReference>
<dbReference type="PROSITE" id="PS50850">
    <property type="entry name" value="MFS"/>
    <property type="match status" value="1"/>
</dbReference>
<evidence type="ECO:0000256" key="16">
    <source>
        <dbReference type="ARBA" id="ARBA00045018"/>
    </source>
</evidence>
<dbReference type="GO" id="GO:0016020">
    <property type="term" value="C:membrane"/>
    <property type="evidence" value="ECO:0007669"/>
    <property type="project" value="UniProtKB-SubCell"/>
</dbReference>
<evidence type="ECO:0000256" key="5">
    <source>
        <dbReference type="ARBA" id="ARBA00044884"/>
    </source>
</evidence>
<feature type="region of interest" description="Disordered" evidence="19">
    <location>
        <begin position="31"/>
        <end position="64"/>
    </location>
</feature>
<feature type="transmembrane region" description="Helical" evidence="20">
    <location>
        <begin position="128"/>
        <end position="150"/>
    </location>
</feature>
<comment type="catalytic activity">
    <reaction evidence="6">
        <text>L-lysyl-L-alpha-amino acid(out) = L-lysyl-L-alpha-amino acid(in)</text>
        <dbReference type="Rhea" id="RHEA:79387"/>
        <dbReference type="ChEBI" id="CHEBI:229965"/>
    </reaction>
</comment>
<evidence type="ECO:0000256" key="3">
    <source>
        <dbReference type="ARBA" id="ARBA00044878"/>
    </source>
</evidence>
<feature type="transmembrane region" description="Helical" evidence="20">
    <location>
        <begin position="251"/>
        <end position="271"/>
    </location>
</feature>
<dbReference type="InterPro" id="IPR011701">
    <property type="entry name" value="MFS"/>
</dbReference>
<feature type="transmembrane region" description="Helical" evidence="20">
    <location>
        <begin position="187"/>
        <end position="211"/>
    </location>
</feature>
<comment type="catalytic activity">
    <reaction evidence="14">
        <text>L-lysyl-glycine(out) = L-lysyl-glycine(in)</text>
        <dbReference type="Rhea" id="RHEA:79407"/>
        <dbReference type="ChEBI" id="CHEBI:191202"/>
    </reaction>
</comment>
<evidence type="ECO:0000256" key="18">
    <source>
        <dbReference type="ARBA" id="ARBA00046376"/>
    </source>
</evidence>
<name>A0A9P5Z4K4_9AGAR</name>
<comment type="subunit">
    <text evidence="18">Homodimer. Interacts with lysosomal protein GLMP (via lumenal domain); the interaction starts while both proteins are still in the endoplasmic reticulum and is required for stabilization of MFSD1 in lysosomes but has no direct effect on its targeting to lysosomes or transporter activity.</text>
</comment>
<evidence type="ECO:0000256" key="8">
    <source>
        <dbReference type="ARBA" id="ARBA00044898"/>
    </source>
</evidence>
<dbReference type="OrthoDB" id="10255148at2759"/>
<dbReference type="InterPro" id="IPR036259">
    <property type="entry name" value="MFS_trans_sf"/>
</dbReference>
<evidence type="ECO:0000256" key="19">
    <source>
        <dbReference type="SAM" id="MobiDB-lite"/>
    </source>
</evidence>
<feature type="compositionally biased region" description="Basic and acidic residues" evidence="19">
    <location>
        <begin position="37"/>
        <end position="46"/>
    </location>
</feature>
<dbReference type="GO" id="GO:0022857">
    <property type="term" value="F:transmembrane transporter activity"/>
    <property type="evidence" value="ECO:0007669"/>
    <property type="project" value="InterPro"/>
</dbReference>
<keyword evidence="20" id="KW-0472">Membrane</keyword>
<evidence type="ECO:0000259" key="21">
    <source>
        <dbReference type="PROSITE" id="PS50850"/>
    </source>
</evidence>
<evidence type="ECO:0000256" key="13">
    <source>
        <dbReference type="ARBA" id="ARBA00044919"/>
    </source>
</evidence>
<dbReference type="AlphaFoldDB" id="A0A9P5Z4K4"/>
<comment type="catalytic activity">
    <reaction evidence="12">
        <text>L-histidyl-L-alpha-amino acid(out) = L-histidyl-L-alpha-amino acid(in)</text>
        <dbReference type="Rhea" id="RHEA:79379"/>
        <dbReference type="ChEBI" id="CHEBI:229964"/>
    </reaction>
</comment>
<reference evidence="22" key="1">
    <citation type="submission" date="2020-11" db="EMBL/GenBank/DDBJ databases">
        <authorList>
            <consortium name="DOE Joint Genome Institute"/>
            <person name="Ahrendt S."/>
            <person name="Riley R."/>
            <person name="Andreopoulos W."/>
            <person name="Labutti K."/>
            <person name="Pangilinan J."/>
            <person name="Ruiz-Duenas F.J."/>
            <person name="Barrasa J.M."/>
            <person name="Sanchez-Garcia M."/>
            <person name="Camarero S."/>
            <person name="Miyauchi S."/>
            <person name="Serrano A."/>
            <person name="Linde D."/>
            <person name="Babiker R."/>
            <person name="Drula E."/>
            <person name="Ayuso-Fernandez I."/>
            <person name="Pacheco R."/>
            <person name="Padilla G."/>
            <person name="Ferreira P."/>
            <person name="Barriuso J."/>
            <person name="Kellner H."/>
            <person name="Castanera R."/>
            <person name="Alfaro M."/>
            <person name="Ramirez L."/>
            <person name="Pisabarro A.G."/>
            <person name="Kuo A."/>
            <person name="Tritt A."/>
            <person name="Lipzen A."/>
            <person name="He G."/>
            <person name="Yan M."/>
            <person name="Ng V."/>
            <person name="Cullen D."/>
            <person name="Martin F."/>
            <person name="Rosso M.-N."/>
            <person name="Henrissat B."/>
            <person name="Hibbett D."/>
            <person name="Martinez A.T."/>
            <person name="Grigoriev I.V."/>
        </authorList>
    </citation>
    <scope>NUCLEOTIDE SEQUENCE</scope>
    <source>
        <strain evidence="22">CIRM-BRFM 674</strain>
    </source>
</reference>
<organism evidence="22 23">
    <name type="scientific">Pholiota conissans</name>
    <dbReference type="NCBI Taxonomy" id="109636"/>
    <lineage>
        <taxon>Eukaryota</taxon>
        <taxon>Fungi</taxon>
        <taxon>Dikarya</taxon>
        <taxon>Basidiomycota</taxon>
        <taxon>Agaricomycotina</taxon>
        <taxon>Agaricomycetes</taxon>
        <taxon>Agaricomycetidae</taxon>
        <taxon>Agaricales</taxon>
        <taxon>Agaricineae</taxon>
        <taxon>Strophariaceae</taxon>
        <taxon>Pholiota</taxon>
    </lineage>
</organism>
<comment type="catalytic activity">
    <reaction evidence="3">
        <text>L-histidyl-glycine(out) = L-histidyl-glycine(in)</text>
        <dbReference type="Rhea" id="RHEA:79395"/>
        <dbReference type="ChEBI" id="CHEBI:229957"/>
    </reaction>
</comment>
<gene>
    <name evidence="22" type="ORF">BDN70DRAFT_876378</name>
</gene>
<feature type="transmembrane region" description="Helical" evidence="20">
    <location>
        <begin position="495"/>
        <end position="519"/>
    </location>
</feature>